<gene>
    <name evidence="3" type="ORF">A5892_03225</name>
</gene>
<proteinExistence type="predicted"/>
<dbReference type="KEGG" id="haa:A5892_03225"/>
<dbReference type="Gene3D" id="3.40.190.10">
    <property type="entry name" value="Periplasmic binding protein-like II"/>
    <property type="match status" value="2"/>
</dbReference>
<evidence type="ECO:0000313" key="3">
    <source>
        <dbReference type="EMBL" id="ANF59458.1"/>
    </source>
</evidence>
<accession>A0A172YJN9</accession>
<dbReference type="InterPro" id="IPR006059">
    <property type="entry name" value="SBP"/>
</dbReference>
<keyword evidence="1 2" id="KW-0732">Signal</keyword>
<name>A0A172YJN9_9GAMM</name>
<reference evidence="3 4" key="1">
    <citation type="submission" date="2016-04" db="EMBL/GenBank/DDBJ databases">
        <title>Complete Genome Sequence of Halotalea alkalilenta IHB B 13600.</title>
        <authorList>
            <person name="Swarnkar M.K."/>
            <person name="Sharma A."/>
            <person name="Kaushal K."/>
            <person name="Soni R."/>
            <person name="Rana S."/>
            <person name="Singh A.K."/>
            <person name="Gulati A."/>
        </authorList>
    </citation>
    <scope>NUCLEOTIDE SEQUENCE [LARGE SCALE GENOMIC DNA]</scope>
    <source>
        <strain evidence="3 4">IHB B 13600</strain>
    </source>
</reference>
<dbReference type="PANTHER" id="PTHR30222">
    <property type="entry name" value="SPERMIDINE/PUTRESCINE-BINDING PERIPLASMIC PROTEIN"/>
    <property type="match status" value="1"/>
</dbReference>
<evidence type="ECO:0000256" key="2">
    <source>
        <dbReference type="SAM" id="SignalP"/>
    </source>
</evidence>
<feature type="signal peptide" evidence="2">
    <location>
        <begin position="1"/>
        <end position="24"/>
    </location>
</feature>
<dbReference type="Proteomes" id="UP000077875">
    <property type="component" value="Chromosome"/>
</dbReference>
<dbReference type="PANTHER" id="PTHR30222:SF2">
    <property type="entry name" value="ABC TRANSPORTER SUBSTRATE-BINDING PROTEIN"/>
    <property type="match status" value="1"/>
</dbReference>
<evidence type="ECO:0000313" key="4">
    <source>
        <dbReference type="Proteomes" id="UP000077875"/>
    </source>
</evidence>
<dbReference type="EMBL" id="CP015243">
    <property type="protein sequence ID" value="ANF59458.1"/>
    <property type="molecule type" value="Genomic_DNA"/>
</dbReference>
<sequence>MCAFTLVLAAPLIAPLAAPATAQAAELSVVTFGGAFEAAVKQAYFDPFTQETGTNFRLEAYDGGLARLAAMVQAGNPTWDLVDMESNDALAACEEGLLQPLDTAEMGDLSDFIPGAVGDCAIATMVWSTIFAYDQSLLTEGPTTLADFFDIEQFPGKRGMRRNPKVAMEWALIADGVPPREVYSLLATEEGMNRAFAKLDTIKSEIIWWEAGAQPPQLLADGAVVMTQAYNGRILDAAKQEGKPFEIVWDAQVYDYEWWGIPMGARNAETAERFIAYASQPEVLARLPRYIAYAPPREKAIELVDPELLADLPTAPENFTNALQLDSNFWIDHFDTINTRFQVWLAQQ</sequence>
<feature type="chain" id="PRO_5008004768" evidence="2">
    <location>
        <begin position="25"/>
        <end position="348"/>
    </location>
</feature>
<dbReference type="CDD" id="cd13589">
    <property type="entry name" value="PBP2_polyamine_RpCGA009"/>
    <property type="match status" value="1"/>
</dbReference>
<dbReference type="SUPFAM" id="SSF53850">
    <property type="entry name" value="Periplasmic binding protein-like II"/>
    <property type="match status" value="1"/>
</dbReference>
<dbReference type="AlphaFoldDB" id="A0A172YJN9"/>
<dbReference type="Pfam" id="PF13416">
    <property type="entry name" value="SBP_bac_8"/>
    <property type="match status" value="1"/>
</dbReference>
<dbReference type="STRING" id="376489.A5892_03225"/>
<keyword evidence="4" id="KW-1185">Reference proteome</keyword>
<organism evidence="3 4">
    <name type="scientific">Halotalea alkalilenta</name>
    <dbReference type="NCBI Taxonomy" id="376489"/>
    <lineage>
        <taxon>Bacteria</taxon>
        <taxon>Pseudomonadati</taxon>
        <taxon>Pseudomonadota</taxon>
        <taxon>Gammaproteobacteria</taxon>
        <taxon>Oceanospirillales</taxon>
        <taxon>Halomonadaceae</taxon>
        <taxon>Halotalea</taxon>
    </lineage>
</organism>
<evidence type="ECO:0000256" key="1">
    <source>
        <dbReference type="ARBA" id="ARBA00022729"/>
    </source>
</evidence>
<protein>
    <submittedName>
        <fullName evidence="3">Spermidine/putrescine ABC transporter substrate-binding protein</fullName>
    </submittedName>
</protein>